<comment type="caution">
    <text evidence="2">The sequence shown here is derived from an EMBL/GenBank/DDBJ whole genome shotgun (WGS) entry which is preliminary data.</text>
</comment>
<dbReference type="SUPFAM" id="SSF48498">
    <property type="entry name" value="Tetracyclin repressor-like, C-terminal domain"/>
    <property type="match status" value="1"/>
</dbReference>
<dbReference type="EMBL" id="QYRP01000002">
    <property type="protein sequence ID" value="RJS47116.1"/>
    <property type="molecule type" value="Genomic_DNA"/>
</dbReference>
<evidence type="ECO:0000313" key="2">
    <source>
        <dbReference type="EMBL" id="RJS47116.1"/>
    </source>
</evidence>
<dbReference type="InterPro" id="IPR041678">
    <property type="entry name" value="TetR_C_16"/>
</dbReference>
<dbReference type="Pfam" id="PF17920">
    <property type="entry name" value="TetR_C_16"/>
    <property type="match status" value="1"/>
</dbReference>
<feature type="domain" description="Tetracyclin repressor-like C-terminal" evidence="1">
    <location>
        <begin position="3"/>
        <end position="109"/>
    </location>
</feature>
<protein>
    <recommendedName>
        <fullName evidence="1">Tetracyclin repressor-like C-terminal domain-containing protein</fullName>
    </recommendedName>
</protein>
<dbReference type="AlphaFoldDB" id="A0A3A5H944"/>
<name>A0A3A5H944_9ACTN</name>
<gene>
    <name evidence="2" type="ORF">D4739_13395</name>
</gene>
<reference evidence="3" key="1">
    <citation type="submission" date="2018-09" db="EMBL/GenBank/DDBJ databases">
        <authorList>
            <person name="Zhu H."/>
        </authorList>
    </citation>
    <scope>NUCLEOTIDE SEQUENCE [LARGE SCALE GENOMIC DNA]</scope>
    <source>
        <strain evidence="3">K1W22B-1</strain>
    </source>
</reference>
<dbReference type="Gene3D" id="1.10.357.10">
    <property type="entry name" value="Tetracycline Repressor, domain 2"/>
    <property type="match status" value="1"/>
</dbReference>
<sequence length="150" mass="16717">MQDDFADRITRRFLKLCENPRTQRVVIGFVQSTLEGDARSQRLYKYLNRMVFAPLAGPAGMHVSTVRFQLVASTLAGLAMMRYVVKLEPLASMTVEELVPVLAPAVRGALQAEPVGELPAWDDESAPYPLAERHSLDAHRSWKLTGRLAP</sequence>
<organism evidence="2 3">
    <name type="scientific">Nocardioides cavernaquae</name>
    <dbReference type="NCBI Taxonomy" id="2321396"/>
    <lineage>
        <taxon>Bacteria</taxon>
        <taxon>Bacillati</taxon>
        <taxon>Actinomycetota</taxon>
        <taxon>Actinomycetes</taxon>
        <taxon>Propionibacteriales</taxon>
        <taxon>Nocardioidaceae</taxon>
        <taxon>Nocardioides</taxon>
    </lineage>
</organism>
<dbReference type="RefSeq" id="WP_120061086.1">
    <property type="nucleotide sequence ID" value="NZ_QYRP01000002.1"/>
</dbReference>
<accession>A0A3A5H944</accession>
<dbReference type="OrthoDB" id="3210235at2"/>
<dbReference type="InterPro" id="IPR036271">
    <property type="entry name" value="Tet_transcr_reg_TetR-rel_C_sf"/>
</dbReference>
<evidence type="ECO:0000313" key="3">
    <source>
        <dbReference type="Proteomes" id="UP000276542"/>
    </source>
</evidence>
<keyword evidence="3" id="KW-1185">Reference proteome</keyword>
<proteinExistence type="predicted"/>
<dbReference type="Proteomes" id="UP000276542">
    <property type="component" value="Unassembled WGS sequence"/>
</dbReference>
<evidence type="ECO:0000259" key="1">
    <source>
        <dbReference type="Pfam" id="PF17920"/>
    </source>
</evidence>